<proteinExistence type="predicted"/>
<name>A0AAV4B366_9GAST</name>
<protein>
    <submittedName>
        <fullName evidence="1">Histone-lysine N-methyltransferase SETMAR</fullName>
    </submittedName>
</protein>
<dbReference type="Gene3D" id="3.30.420.10">
    <property type="entry name" value="Ribonuclease H-like superfamily/Ribonuclease H"/>
    <property type="match status" value="1"/>
</dbReference>
<reference evidence="1 2" key="1">
    <citation type="journal article" date="2021" name="Elife">
        <title>Chloroplast acquisition without the gene transfer in kleptoplastic sea slugs, Plakobranchus ocellatus.</title>
        <authorList>
            <person name="Maeda T."/>
            <person name="Takahashi S."/>
            <person name="Yoshida T."/>
            <person name="Shimamura S."/>
            <person name="Takaki Y."/>
            <person name="Nagai Y."/>
            <person name="Toyoda A."/>
            <person name="Suzuki Y."/>
            <person name="Arimoto A."/>
            <person name="Ishii H."/>
            <person name="Satoh N."/>
            <person name="Nishiyama T."/>
            <person name="Hasebe M."/>
            <person name="Maruyama T."/>
            <person name="Minagawa J."/>
            <person name="Obokata J."/>
            <person name="Shigenobu S."/>
        </authorList>
    </citation>
    <scope>NUCLEOTIDE SEQUENCE [LARGE SCALE GENOMIC DNA]</scope>
</reference>
<evidence type="ECO:0000313" key="1">
    <source>
        <dbReference type="EMBL" id="GFO17801.1"/>
    </source>
</evidence>
<comment type="caution">
    <text evidence="1">The sequence shown here is derived from an EMBL/GenBank/DDBJ whole genome shotgun (WGS) entry which is preliminary data.</text>
</comment>
<dbReference type="PANTHER" id="PTHR46060:SF1">
    <property type="entry name" value="MARINER MOS1 TRANSPOSASE-LIKE PROTEIN"/>
    <property type="match status" value="1"/>
</dbReference>
<dbReference type="GO" id="GO:0003676">
    <property type="term" value="F:nucleic acid binding"/>
    <property type="evidence" value="ECO:0007669"/>
    <property type="project" value="InterPro"/>
</dbReference>
<evidence type="ECO:0000313" key="2">
    <source>
        <dbReference type="Proteomes" id="UP000735302"/>
    </source>
</evidence>
<dbReference type="AlphaFoldDB" id="A0AAV4B366"/>
<dbReference type="EMBL" id="BLXT01004901">
    <property type="protein sequence ID" value="GFO17801.1"/>
    <property type="molecule type" value="Genomic_DNA"/>
</dbReference>
<sequence length="126" mass="14812">MLFDAKDLDSCLAELSFNMTMQPPHSAKRTTEWLERYRWDIIPHPSHSPDLASSDFHRFGLLKRHLRGKKFEDEDELIGEECDWFLKLDANSLLPRWQKCIALQGDYIEKKPINLSFPCVSFMLVN</sequence>
<dbReference type="PANTHER" id="PTHR46060">
    <property type="entry name" value="MARINER MOS1 TRANSPOSASE-LIKE PROTEIN"/>
    <property type="match status" value="1"/>
</dbReference>
<gene>
    <name evidence="1" type="ORF">PoB_004430600</name>
</gene>
<organism evidence="1 2">
    <name type="scientific">Plakobranchus ocellatus</name>
    <dbReference type="NCBI Taxonomy" id="259542"/>
    <lineage>
        <taxon>Eukaryota</taxon>
        <taxon>Metazoa</taxon>
        <taxon>Spiralia</taxon>
        <taxon>Lophotrochozoa</taxon>
        <taxon>Mollusca</taxon>
        <taxon>Gastropoda</taxon>
        <taxon>Heterobranchia</taxon>
        <taxon>Euthyneura</taxon>
        <taxon>Panpulmonata</taxon>
        <taxon>Sacoglossa</taxon>
        <taxon>Placobranchoidea</taxon>
        <taxon>Plakobranchidae</taxon>
        <taxon>Plakobranchus</taxon>
    </lineage>
</organism>
<accession>A0AAV4B366</accession>
<dbReference type="InterPro" id="IPR052709">
    <property type="entry name" value="Transposase-MT_Hybrid"/>
</dbReference>
<dbReference type="Proteomes" id="UP000735302">
    <property type="component" value="Unassembled WGS sequence"/>
</dbReference>
<dbReference type="InterPro" id="IPR036397">
    <property type="entry name" value="RNaseH_sf"/>
</dbReference>
<keyword evidence="2" id="KW-1185">Reference proteome</keyword>